<protein>
    <recommendedName>
        <fullName evidence="3">DDE-1 domain-containing protein</fullName>
    </recommendedName>
</protein>
<dbReference type="InParanoid" id="G5AAY4"/>
<dbReference type="Proteomes" id="UP000002640">
    <property type="component" value="Unassembled WGS sequence"/>
</dbReference>
<proteinExistence type="predicted"/>
<dbReference type="GeneID" id="20652570"/>
<sequence length="238" mass="27268">AVRLVEDEGVEEAARELQLARGTVHGWWKQVEKLFSFTGHSTSKSLKGQGRREVFPDIPAVVTFMKDVRREEKALTTRGIMSFMWAIETEWVEDYLQRKRSGILALERMVERLAIRHGFTSQKPQTAKKSTEELDQTRAEFALDFWKTHAVYGPEGMYNVDETAINFDMPPARMWAGRGRRDAARIANTSKHTGRMTAVLTIRADGEKLPILFVLRGKLGGRIDTSEFEEYPEGHFYT</sequence>
<organism evidence="1 2">
    <name type="scientific">Phytophthora sojae (strain P6497)</name>
    <name type="common">Soybean stem and root rot agent</name>
    <name type="synonym">Phytophthora megasperma f. sp. glycines</name>
    <dbReference type="NCBI Taxonomy" id="1094619"/>
    <lineage>
        <taxon>Eukaryota</taxon>
        <taxon>Sar</taxon>
        <taxon>Stramenopiles</taxon>
        <taxon>Oomycota</taxon>
        <taxon>Peronosporomycetes</taxon>
        <taxon>Peronosporales</taxon>
        <taxon>Peronosporaceae</taxon>
        <taxon>Phytophthora</taxon>
    </lineage>
</organism>
<feature type="non-terminal residue" evidence="1">
    <location>
        <position position="238"/>
    </location>
</feature>
<evidence type="ECO:0008006" key="3">
    <source>
        <dbReference type="Google" id="ProtNLM"/>
    </source>
</evidence>
<reference evidence="1 2" key="1">
    <citation type="journal article" date="2006" name="Science">
        <title>Phytophthora genome sequences uncover evolutionary origins and mechanisms of pathogenesis.</title>
        <authorList>
            <person name="Tyler B.M."/>
            <person name="Tripathy S."/>
            <person name="Zhang X."/>
            <person name="Dehal P."/>
            <person name="Jiang R.H."/>
            <person name="Aerts A."/>
            <person name="Arredondo F.D."/>
            <person name="Baxter L."/>
            <person name="Bensasson D."/>
            <person name="Beynon J.L."/>
            <person name="Chapman J."/>
            <person name="Damasceno C.M."/>
            <person name="Dorrance A.E."/>
            <person name="Dou D."/>
            <person name="Dickerman A.W."/>
            <person name="Dubchak I.L."/>
            <person name="Garbelotto M."/>
            <person name="Gijzen M."/>
            <person name="Gordon S.G."/>
            <person name="Govers F."/>
            <person name="Grunwald N.J."/>
            <person name="Huang W."/>
            <person name="Ivors K.L."/>
            <person name="Jones R.W."/>
            <person name="Kamoun S."/>
            <person name="Krampis K."/>
            <person name="Lamour K.H."/>
            <person name="Lee M.K."/>
            <person name="McDonald W.H."/>
            <person name="Medina M."/>
            <person name="Meijer H.J."/>
            <person name="Nordberg E.K."/>
            <person name="Maclean D.J."/>
            <person name="Ospina-Giraldo M.D."/>
            <person name="Morris P.F."/>
            <person name="Phuntumart V."/>
            <person name="Putnam N.H."/>
            <person name="Rash S."/>
            <person name="Rose J.K."/>
            <person name="Sakihama Y."/>
            <person name="Salamov A.A."/>
            <person name="Savidor A."/>
            <person name="Scheuring C.F."/>
            <person name="Smith B.M."/>
            <person name="Sobral B.W."/>
            <person name="Terry A."/>
            <person name="Torto-Alalibo T.A."/>
            <person name="Win J."/>
            <person name="Xu Z."/>
            <person name="Zhang H."/>
            <person name="Grigoriev I.V."/>
            <person name="Rokhsar D.S."/>
            <person name="Boore J.L."/>
        </authorList>
    </citation>
    <scope>NUCLEOTIDE SEQUENCE [LARGE SCALE GENOMIC DNA]</scope>
    <source>
        <strain evidence="1 2">P6497</strain>
    </source>
</reference>
<dbReference type="RefSeq" id="XP_009537329.1">
    <property type="nucleotide sequence ID" value="XM_009539034.1"/>
</dbReference>
<dbReference type="EMBL" id="JH159162">
    <property type="protein sequence ID" value="EGZ07763.1"/>
    <property type="molecule type" value="Genomic_DNA"/>
</dbReference>
<gene>
    <name evidence="1" type="ORF">PHYSODRAFT_437613</name>
</gene>
<name>G5AAY4_PHYSP</name>
<evidence type="ECO:0000313" key="1">
    <source>
        <dbReference type="EMBL" id="EGZ07763.1"/>
    </source>
</evidence>
<feature type="non-terminal residue" evidence="1">
    <location>
        <position position="1"/>
    </location>
</feature>
<accession>G5AAY4</accession>
<evidence type="ECO:0000313" key="2">
    <source>
        <dbReference type="Proteomes" id="UP000002640"/>
    </source>
</evidence>
<dbReference type="OMA" id="PWENREN"/>
<dbReference type="AlphaFoldDB" id="G5AAY4"/>
<dbReference type="KEGG" id="psoj:PHYSODRAFT_437613"/>
<keyword evidence="2" id="KW-1185">Reference proteome</keyword>